<keyword evidence="3" id="KW-1185">Reference proteome</keyword>
<evidence type="ECO:0000256" key="1">
    <source>
        <dbReference type="SAM" id="SignalP"/>
    </source>
</evidence>
<reference evidence="2" key="1">
    <citation type="submission" date="2021-05" db="EMBL/GenBank/DDBJ databases">
        <authorList>
            <person name="Sun Q."/>
            <person name="Inoue M."/>
        </authorList>
    </citation>
    <scope>NUCLEOTIDE SEQUENCE</scope>
    <source>
        <strain evidence="2">VKM B-3255</strain>
    </source>
</reference>
<evidence type="ECO:0000313" key="3">
    <source>
        <dbReference type="Proteomes" id="UP001166585"/>
    </source>
</evidence>
<dbReference type="Proteomes" id="UP001166585">
    <property type="component" value="Unassembled WGS sequence"/>
</dbReference>
<sequence length="116" mass="12533">MKKLIIATATVASLGFASAAYANQQSYSNTTRQQTVTGTYDYGYDAPRPGYRTAPAYGYNGGVYEGRNATMVDPDRAMAGSYSDSRYGDGLTPYQSNPGVEPYIAKQIEMDQRGGN</sequence>
<feature type="chain" id="PRO_5046660530" evidence="1">
    <location>
        <begin position="23"/>
        <end position="116"/>
    </location>
</feature>
<protein>
    <submittedName>
        <fullName evidence="2">Uncharacterized protein</fullName>
    </submittedName>
</protein>
<gene>
    <name evidence="2" type="ORF">KIP89_12005</name>
</gene>
<feature type="signal peptide" evidence="1">
    <location>
        <begin position="1"/>
        <end position="22"/>
    </location>
</feature>
<evidence type="ECO:0000313" key="2">
    <source>
        <dbReference type="EMBL" id="MBS9477827.1"/>
    </source>
</evidence>
<proteinExistence type="predicted"/>
<name>A0ABS5R9M4_9HYPH</name>
<accession>A0ABS5R9M4</accession>
<comment type="caution">
    <text evidence="2">The sequence shown here is derived from an EMBL/GenBank/DDBJ whole genome shotgun (WGS) entry which is preliminary data.</text>
</comment>
<keyword evidence="1" id="KW-0732">Signal</keyword>
<dbReference type="EMBL" id="JAHCQH010000017">
    <property type="protein sequence ID" value="MBS9477827.1"/>
    <property type="molecule type" value="Genomic_DNA"/>
</dbReference>
<organism evidence="2 3">
    <name type="scientific">Ancylobacter radicis</name>
    <dbReference type="NCBI Taxonomy" id="2836179"/>
    <lineage>
        <taxon>Bacteria</taxon>
        <taxon>Pseudomonadati</taxon>
        <taxon>Pseudomonadota</taxon>
        <taxon>Alphaproteobacteria</taxon>
        <taxon>Hyphomicrobiales</taxon>
        <taxon>Xanthobacteraceae</taxon>
        <taxon>Ancylobacter</taxon>
    </lineage>
</organism>
<dbReference type="RefSeq" id="WP_213755680.1">
    <property type="nucleotide sequence ID" value="NZ_JAHCQH010000017.1"/>
</dbReference>